<organism evidence="1 2">
    <name type="scientific">Bacillus wiedmannii</name>
    <dbReference type="NCBI Taxonomy" id="1890302"/>
    <lineage>
        <taxon>Bacteria</taxon>
        <taxon>Bacillati</taxon>
        <taxon>Bacillota</taxon>
        <taxon>Bacilli</taxon>
        <taxon>Bacillales</taxon>
        <taxon>Bacillaceae</taxon>
        <taxon>Bacillus</taxon>
        <taxon>Bacillus cereus group</taxon>
    </lineage>
</organism>
<dbReference type="Proteomes" id="UP000305222">
    <property type="component" value="Unassembled WGS sequence"/>
</dbReference>
<comment type="caution">
    <text evidence="1">The sequence shown here is derived from an EMBL/GenBank/DDBJ whole genome shotgun (WGS) entry which is preliminary data.</text>
</comment>
<dbReference type="EMBL" id="SZON01001275">
    <property type="protein sequence ID" value="TKI91759.1"/>
    <property type="molecule type" value="Genomic_DNA"/>
</dbReference>
<reference evidence="1 2" key="1">
    <citation type="journal article" date="2019" name="Environ. Microbiol.">
        <title>An active ?-lactamase is a part of an orchestrated cell wall stress resistance network of Bacillus subtilis and related rhizosphere species.</title>
        <authorList>
            <person name="Bucher T."/>
            <person name="Keren-Paz A."/>
            <person name="Hausser J."/>
            <person name="Olender T."/>
            <person name="Cytryn E."/>
            <person name="Kolodkin-Gal I."/>
        </authorList>
    </citation>
    <scope>NUCLEOTIDE SEQUENCE [LARGE SCALE GENOMIC DNA]</scope>
    <source>
        <strain evidence="1 2">I5</strain>
    </source>
</reference>
<accession>A0A4U3AUZ1</accession>
<evidence type="ECO:0000313" key="1">
    <source>
        <dbReference type="EMBL" id="TKI91759.1"/>
    </source>
</evidence>
<dbReference type="AlphaFoldDB" id="A0A4U3AUZ1"/>
<proteinExistence type="predicted"/>
<name>A0A4U3AUZ1_9BACI</name>
<gene>
    <name evidence="1" type="ORF">FC699_21445</name>
</gene>
<evidence type="ECO:0000313" key="2">
    <source>
        <dbReference type="Proteomes" id="UP000305222"/>
    </source>
</evidence>
<sequence>MIASNGIVDVQTKKQAQVFAMEMTKQMLHETVGFKWGRTTQSFLSGAILYIKVKHKEHAHL</sequence>
<protein>
    <submittedName>
        <fullName evidence="1">Uncharacterized protein</fullName>
    </submittedName>
</protein>
<feature type="non-terminal residue" evidence="1">
    <location>
        <position position="61"/>
    </location>
</feature>